<protein>
    <recommendedName>
        <fullName evidence="4">lysozyme</fullName>
        <ecNumber evidence="4">3.2.1.17</ecNumber>
    </recommendedName>
</protein>
<keyword evidence="12" id="KW-0732">Signal</keyword>
<evidence type="ECO:0000256" key="5">
    <source>
        <dbReference type="ARBA" id="ARBA00022525"/>
    </source>
</evidence>
<evidence type="ECO:0000256" key="9">
    <source>
        <dbReference type="ARBA" id="ARBA00023157"/>
    </source>
</evidence>
<feature type="chain" id="PRO_5035327646" description="lysozyme" evidence="12">
    <location>
        <begin position="38"/>
        <end position="250"/>
    </location>
</feature>
<reference evidence="13" key="1">
    <citation type="submission" date="2021-01" db="EMBL/GenBank/DDBJ databases">
        <title>Whole genome shotgun sequence of Actinocatenispora rupis NBRC 107355.</title>
        <authorList>
            <person name="Komaki H."/>
            <person name="Tamura T."/>
        </authorList>
    </citation>
    <scope>NUCLEOTIDE SEQUENCE</scope>
    <source>
        <strain evidence="13">NBRC 107355</strain>
    </source>
</reference>
<dbReference type="GO" id="GO:0016052">
    <property type="term" value="P:carbohydrate catabolic process"/>
    <property type="evidence" value="ECO:0007669"/>
    <property type="project" value="TreeGrafter"/>
</dbReference>
<dbReference type="InterPro" id="IPR006311">
    <property type="entry name" value="TAT_signal"/>
</dbReference>
<keyword evidence="9" id="KW-1015">Disulfide bond</keyword>
<dbReference type="AlphaFoldDB" id="A0A8J3NBC1"/>
<dbReference type="PROSITE" id="PS51318">
    <property type="entry name" value="TAT"/>
    <property type="match status" value="1"/>
</dbReference>
<dbReference type="GO" id="GO:0042742">
    <property type="term" value="P:defense response to bacterium"/>
    <property type="evidence" value="ECO:0007669"/>
    <property type="project" value="UniProtKB-KW"/>
</dbReference>
<comment type="caution">
    <text evidence="13">The sequence shown here is derived from an EMBL/GenBank/DDBJ whole genome shotgun (WGS) entry which is preliminary data.</text>
</comment>
<evidence type="ECO:0000256" key="10">
    <source>
        <dbReference type="ARBA" id="ARBA00023295"/>
    </source>
</evidence>
<dbReference type="Gene3D" id="3.20.20.80">
    <property type="entry name" value="Glycosidases"/>
    <property type="match status" value="1"/>
</dbReference>
<dbReference type="GO" id="GO:0003796">
    <property type="term" value="F:lysozyme activity"/>
    <property type="evidence" value="ECO:0007669"/>
    <property type="project" value="UniProtKB-EC"/>
</dbReference>
<evidence type="ECO:0000256" key="12">
    <source>
        <dbReference type="SAM" id="SignalP"/>
    </source>
</evidence>
<evidence type="ECO:0000256" key="1">
    <source>
        <dbReference type="ARBA" id="ARBA00000632"/>
    </source>
</evidence>
<dbReference type="Pfam" id="PF01183">
    <property type="entry name" value="Glyco_hydro_25"/>
    <property type="match status" value="1"/>
</dbReference>
<dbReference type="FunFam" id="3.20.20.80:FF:000060">
    <property type="entry name" value="Lysozyme M1"/>
    <property type="match status" value="1"/>
</dbReference>
<evidence type="ECO:0000313" key="13">
    <source>
        <dbReference type="EMBL" id="GID09194.1"/>
    </source>
</evidence>
<evidence type="ECO:0000256" key="3">
    <source>
        <dbReference type="ARBA" id="ARBA00010646"/>
    </source>
</evidence>
<gene>
    <name evidence="13" type="ORF">Aru02nite_00830</name>
</gene>
<name>A0A8J3NBC1_9ACTN</name>
<proteinExistence type="inferred from homology"/>
<dbReference type="SMART" id="SM00641">
    <property type="entry name" value="Glyco_25"/>
    <property type="match status" value="1"/>
</dbReference>
<dbReference type="EMBL" id="BOMB01000001">
    <property type="protein sequence ID" value="GID09194.1"/>
    <property type="molecule type" value="Genomic_DNA"/>
</dbReference>
<dbReference type="PROSITE" id="PS51904">
    <property type="entry name" value="GLYCOSYL_HYDROL_F25_2"/>
    <property type="match status" value="1"/>
</dbReference>
<comment type="catalytic activity">
    <reaction evidence="1">
        <text>Hydrolysis of (1-&gt;4)-beta-linkages between N-acetylmuramic acid and N-acetyl-D-glucosamine residues in a peptidoglycan and between N-acetyl-D-glucosamine residues in chitodextrins.</text>
        <dbReference type="EC" id="3.2.1.17"/>
    </reaction>
</comment>
<dbReference type="GO" id="GO:0016998">
    <property type="term" value="P:cell wall macromolecule catabolic process"/>
    <property type="evidence" value="ECO:0007669"/>
    <property type="project" value="InterPro"/>
</dbReference>
<accession>A0A8J3NBC1</accession>
<comment type="similarity">
    <text evidence="3">Belongs to the glycosyl hydrolase 25 family.</text>
</comment>
<dbReference type="EC" id="3.2.1.17" evidence="4"/>
<keyword evidence="8" id="KW-0378">Hydrolase</keyword>
<organism evidence="13 14">
    <name type="scientific">Actinocatenispora rupis</name>
    <dbReference type="NCBI Taxonomy" id="519421"/>
    <lineage>
        <taxon>Bacteria</taxon>
        <taxon>Bacillati</taxon>
        <taxon>Actinomycetota</taxon>
        <taxon>Actinomycetes</taxon>
        <taxon>Micromonosporales</taxon>
        <taxon>Micromonosporaceae</taxon>
        <taxon>Actinocatenispora</taxon>
    </lineage>
</organism>
<evidence type="ECO:0000256" key="11">
    <source>
        <dbReference type="ARBA" id="ARBA00055588"/>
    </source>
</evidence>
<dbReference type="SUPFAM" id="SSF51445">
    <property type="entry name" value="(Trans)glycosidases"/>
    <property type="match status" value="1"/>
</dbReference>
<feature type="signal peptide" evidence="12">
    <location>
        <begin position="1"/>
        <end position="37"/>
    </location>
</feature>
<keyword evidence="5" id="KW-0964">Secreted</keyword>
<sequence>MKLPNNRPGWARRMLVVAAGALVAAAAAFGPGAPAQAAPGGLAGVDVSHYQGSIDWGAVNSSGIAFAYIKATEGTTVVDSAFAANYVGAHDAGVIRGAYHFARPGSSSGADQANYFADHGGAWSADNLTLPGAVDLEVANCDGLSPSAMVSWISDFTGTYKSRTGRDAVIYTTASWWSSCTGGSTAFGSTNPMWVAHWGVSSPSMPAGWGGYTFWQWSDSGSVGGIPATVDQDVFNGSADRLLALANNTA</sequence>
<dbReference type="InterPro" id="IPR017853">
    <property type="entry name" value="GH"/>
</dbReference>
<dbReference type="InterPro" id="IPR018077">
    <property type="entry name" value="Glyco_hydro_fam25_subgr"/>
</dbReference>
<comment type="function">
    <text evidence="11">This enzyme has both lysozyme (acetylmuramidase) and diacetylmuramidase activities.</text>
</comment>
<evidence type="ECO:0000256" key="4">
    <source>
        <dbReference type="ARBA" id="ARBA00012732"/>
    </source>
</evidence>
<keyword evidence="6" id="KW-0929">Antimicrobial</keyword>
<dbReference type="GO" id="GO:0005576">
    <property type="term" value="C:extracellular region"/>
    <property type="evidence" value="ECO:0007669"/>
    <property type="project" value="UniProtKB-SubCell"/>
</dbReference>
<evidence type="ECO:0000313" key="14">
    <source>
        <dbReference type="Proteomes" id="UP000612808"/>
    </source>
</evidence>
<dbReference type="InterPro" id="IPR002053">
    <property type="entry name" value="Glyco_hydro_25"/>
</dbReference>
<evidence type="ECO:0000256" key="7">
    <source>
        <dbReference type="ARBA" id="ARBA00022638"/>
    </source>
</evidence>
<keyword evidence="14" id="KW-1185">Reference proteome</keyword>
<dbReference type="PANTHER" id="PTHR34135:SF2">
    <property type="entry name" value="LYSOZYME"/>
    <property type="match status" value="1"/>
</dbReference>
<dbReference type="PANTHER" id="PTHR34135">
    <property type="entry name" value="LYSOZYME"/>
    <property type="match status" value="1"/>
</dbReference>
<comment type="subcellular location">
    <subcellularLocation>
        <location evidence="2">Secreted</location>
    </subcellularLocation>
</comment>
<evidence type="ECO:0000256" key="6">
    <source>
        <dbReference type="ARBA" id="ARBA00022529"/>
    </source>
</evidence>
<evidence type="ECO:0000256" key="2">
    <source>
        <dbReference type="ARBA" id="ARBA00004613"/>
    </source>
</evidence>
<dbReference type="GO" id="GO:0009253">
    <property type="term" value="P:peptidoglycan catabolic process"/>
    <property type="evidence" value="ECO:0007669"/>
    <property type="project" value="InterPro"/>
</dbReference>
<dbReference type="Proteomes" id="UP000612808">
    <property type="component" value="Unassembled WGS sequence"/>
</dbReference>
<dbReference type="GO" id="GO:0031640">
    <property type="term" value="P:killing of cells of another organism"/>
    <property type="evidence" value="ECO:0007669"/>
    <property type="project" value="UniProtKB-KW"/>
</dbReference>
<keyword evidence="10" id="KW-0326">Glycosidase</keyword>
<keyword evidence="7" id="KW-0081">Bacteriolytic enzyme</keyword>
<evidence type="ECO:0000256" key="8">
    <source>
        <dbReference type="ARBA" id="ARBA00022801"/>
    </source>
</evidence>
<dbReference type="RefSeq" id="WP_239076221.1">
    <property type="nucleotide sequence ID" value="NZ_BAAAZM010000016.1"/>
</dbReference>